<accession>A0A4R5XFX2</accession>
<evidence type="ECO:0000313" key="5">
    <source>
        <dbReference type="EMBL" id="TDL30033.1"/>
    </source>
</evidence>
<dbReference type="OrthoDB" id="158739at2759"/>
<dbReference type="VEuPathDB" id="FungiDB:BD410DRAFT_780559"/>
<dbReference type="Pfam" id="PF20147">
    <property type="entry name" value="Crinkler"/>
    <property type="match status" value="1"/>
</dbReference>
<dbReference type="Proteomes" id="UP000294933">
    <property type="component" value="Unassembled WGS sequence"/>
</dbReference>
<organism evidence="5 6">
    <name type="scientific">Rickenella mellea</name>
    <dbReference type="NCBI Taxonomy" id="50990"/>
    <lineage>
        <taxon>Eukaryota</taxon>
        <taxon>Fungi</taxon>
        <taxon>Dikarya</taxon>
        <taxon>Basidiomycota</taxon>
        <taxon>Agaricomycotina</taxon>
        <taxon>Agaricomycetes</taxon>
        <taxon>Hymenochaetales</taxon>
        <taxon>Rickenellaceae</taxon>
        <taxon>Rickenella</taxon>
    </lineage>
</organism>
<sequence>MVTRIELLALIQGYDGEAFSVHVDSSAPISELKSKVREETKNGASRDVNPADFTLWKLKVPMNSNCLRARLSQTDISEICVEIPSDETVSKWFLEPPPSSIHFVVERGQFI</sequence>
<feature type="domain" description="Crinkler effector protein N-terminal" evidence="4">
    <location>
        <begin position="5"/>
        <end position="106"/>
    </location>
</feature>
<dbReference type="EMBL" id="ML170156">
    <property type="protein sequence ID" value="TDL30033.1"/>
    <property type="molecule type" value="Genomic_DNA"/>
</dbReference>
<dbReference type="GO" id="GO:0043657">
    <property type="term" value="C:host cell"/>
    <property type="evidence" value="ECO:0007669"/>
    <property type="project" value="UniProtKB-SubCell"/>
</dbReference>
<evidence type="ECO:0000256" key="2">
    <source>
        <dbReference type="ARBA" id="ARBA00004613"/>
    </source>
</evidence>
<gene>
    <name evidence="5" type="ORF">BD410DRAFT_780559</name>
</gene>
<dbReference type="GO" id="GO:0005576">
    <property type="term" value="C:extracellular region"/>
    <property type="evidence" value="ECO:0007669"/>
    <property type="project" value="UniProtKB-SubCell"/>
</dbReference>
<proteinExistence type="predicted"/>
<name>A0A4R5XFX2_9AGAM</name>
<dbReference type="AlphaFoldDB" id="A0A4R5XFX2"/>
<reference evidence="5 6" key="1">
    <citation type="submission" date="2018-06" db="EMBL/GenBank/DDBJ databases">
        <title>A transcriptomic atlas of mushroom development highlights an independent origin of complex multicellularity.</title>
        <authorList>
            <consortium name="DOE Joint Genome Institute"/>
            <person name="Krizsan K."/>
            <person name="Almasi E."/>
            <person name="Merenyi Z."/>
            <person name="Sahu N."/>
            <person name="Viragh M."/>
            <person name="Koszo T."/>
            <person name="Mondo S."/>
            <person name="Kiss B."/>
            <person name="Balint B."/>
            <person name="Kues U."/>
            <person name="Barry K."/>
            <person name="Hegedus J.C."/>
            <person name="Henrissat B."/>
            <person name="Johnson J."/>
            <person name="Lipzen A."/>
            <person name="Ohm R."/>
            <person name="Nagy I."/>
            <person name="Pangilinan J."/>
            <person name="Yan J."/>
            <person name="Xiong Y."/>
            <person name="Grigoriev I.V."/>
            <person name="Hibbett D.S."/>
            <person name="Nagy L.G."/>
        </authorList>
    </citation>
    <scope>NUCLEOTIDE SEQUENCE [LARGE SCALE GENOMIC DNA]</scope>
    <source>
        <strain evidence="5 6">SZMC22713</strain>
    </source>
</reference>
<evidence type="ECO:0000313" key="6">
    <source>
        <dbReference type="Proteomes" id="UP000294933"/>
    </source>
</evidence>
<comment type="subcellular location">
    <subcellularLocation>
        <location evidence="1">Host cell</location>
    </subcellularLocation>
    <subcellularLocation>
        <location evidence="2">Secreted</location>
    </subcellularLocation>
</comment>
<dbReference type="CDD" id="cd17039">
    <property type="entry name" value="Ubl_ubiquitin_like"/>
    <property type="match status" value="1"/>
</dbReference>
<protein>
    <recommendedName>
        <fullName evidence="4">Crinkler effector protein N-terminal domain-containing protein</fullName>
    </recommendedName>
</protein>
<dbReference type="InterPro" id="IPR045379">
    <property type="entry name" value="Crinkler_N"/>
</dbReference>
<keyword evidence="6" id="KW-1185">Reference proteome</keyword>
<evidence type="ECO:0000256" key="1">
    <source>
        <dbReference type="ARBA" id="ARBA00004340"/>
    </source>
</evidence>
<evidence type="ECO:0000259" key="4">
    <source>
        <dbReference type="Pfam" id="PF20147"/>
    </source>
</evidence>
<keyword evidence="3" id="KW-0964">Secreted</keyword>
<evidence type="ECO:0000256" key="3">
    <source>
        <dbReference type="ARBA" id="ARBA00022525"/>
    </source>
</evidence>